<evidence type="ECO:0000313" key="6">
    <source>
        <dbReference type="EMBL" id="JAC86204.1"/>
    </source>
</evidence>
<evidence type="ECO:0000256" key="2">
    <source>
        <dbReference type="ARBA" id="ARBA00022692"/>
    </source>
</evidence>
<feature type="transmembrane region" description="Helical" evidence="5">
    <location>
        <begin position="78"/>
        <end position="96"/>
    </location>
</feature>
<dbReference type="EMBL" id="GBGD01002685">
    <property type="protein sequence ID" value="JAC86204.1"/>
    <property type="molecule type" value="mRNA"/>
</dbReference>
<evidence type="ECO:0000256" key="5">
    <source>
        <dbReference type="RuleBase" id="RU004379"/>
    </source>
</evidence>
<protein>
    <submittedName>
        <fullName evidence="6">Putative n-methyl-d-aspartate receptor glutamate-binding subunit</fullName>
    </submittedName>
</protein>
<feature type="transmembrane region" description="Helical" evidence="5">
    <location>
        <begin position="217"/>
        <end position="239"/>
    </location>
</feature>
<dbReference type="AlphaFoldDB" id="A0A069DXW3"/>
<evidence type="ECO:0000256" key="4">
    <source>
        <dbReference type="ARBA" id="ARBA00023136"/>
    </source>
</evidence>
<dbReference type="InterPro" id="IPR006214">
    <property type="entry name" value="Bax_inhibitor_1-related"/>
</dbReference>
<evidence type="ECO:0000256" key="3">
    <source>
        <dbReference type="ARBA" id="ARBA00022989"/>
    </source>
</evidence>
<feature type="transmembrane region" description="Helical" evidence="5">
    <location>
        <begin position="162"/>
        <end position="181"/>
    </location>
</feature>
<evidence type="ECO:0000256" key="1">
    <source>
        <dbReference type="ARBA" id="ARBA00004141"/>
    </source>
</evidence>
<feature type="transmembrane region" description="Helical" evidence="5">
    <location>
        <begin position="105"/>
        <end position="126"/>
    </location>
</feature>
<feature type="transmembrane region" description="Helical" evidence="5">
    <location>
        <begin position="132"/>
        <end position="150"/>
    </location>
</feature>
<dbReference type="PANTHER" id="PTHR23291">
    <property type="entry name" value="BAX INHIBITOR-RELATED"/>
    <property type="match status" value="1"/>
</dbReference>
<keyword evidence="2 5" id="KW-0812">Transmembrane</keyword>
<dbReference type="GO" id="GO:0016020">
    <property type="term" value="C:membrane"/>
    <property type="evidence" value="ECO:0007669"/>
    <property type="project" value="UniProtKB-SubCell"/>
</dbReference>
<proteinExistence type="evidence at transcript level"/>
<comment type="subcellular location">
    <subcellularLocation>
        <location evidence="1">Membrane</location>
        <topology evidence="1">Multi-pass membrane protein</topology>
    </subcellularLocation>
</comment>
<reference evidence="6" key="1">
    <citation type="journal article" date="2015" name="J. Med. Entomol.">
        <title>A Deep Insight Into the Sialotranscriptome of the Chagas Disease Vector, Panstrongylus megistus (Hemiptera: Heteroptera).</title>
        <authorList>
            <person name="Ribeiro J.M."/>
            <person name="Schwarz A."/>
            <person name="Francischetti I.M."/>
        </authorList>
    </citation>
    <scope>NUCLEOTIDE SEQUENCE</scope>
    <source>
        <tissue evidence="6">Salivary glands</tissue>
    </source>
</reference>
<organism evidence="6">
    <name type="scientific">Panstrongylus megistus</name>
    <dbReference type="NCBI Taxonomy" id="65343"/>
    <lineage>
        <taxon>Eukaryota</taxon>
        <taxon>Metazoa</taxon>
        <taxon>Ecdysozoa</taxon>
        <taxon>Arthropoda</taxon>
        <taxon>Hexapoda</taxon>
        <taxon>Insecta</taxon>
        <taxon>Pterygota</taxon>
        <taxon>Neoptera</taxon>
        <taxon>Paraneoptera</taxon>
        <taxon>Hemiptera</taxon>
        <taxon>Heteroptera</taxon>
        <taxon>Panheteroptera</taxon>
        <taxon>Cimicomorpha</taxon>
        <taxon>Reduviidae</taxon>
        <taxon>Triatominae</taxon>
        <taxon>Panstrongylus</taxon>
    </lineage>
</organism>
<dbReference type="GO" id="GO:0043066">
    <property type="term" value="P:negative regulation of apoptotic process"/>
    <property type="evidence" value="ECO:0007669"/>
    <property type="project" value="TreeGrafter"/>
</dbReference>
<name>A0A069DXW3_9HEMI</name>
<dbReference type="Pfam" id="PF01027">
    <property type="entry name" value="Bax1-I"/>
    <property type="match status" value="1"/>
</dbReference>
<accession>A0A069DXW3</accession>
<keyword evidence="6" id="KW-0675">Receptor</keyword>
<keyword evidence="3 5" id="KW-1133">Transmembrane helix</keyword>
<feature type="transmembrane region" description="Helical" evidence="5">
    <location>
        <begin position="187"/>
        <end position="205"/>
    </location>
</feature>
<comment type="similarity">
    <text evidence="5">Belongs to the BI1 family.</text>
</comment>
<dbReference type="PANTHER" id="PTHR23291:SF50">
    <property type="entry name" value="PROTEIN LIFEGUARD 4"/>
    <property type="match status" value="1"/>
</dbReference>
<sequence>MASVPLMEDIEMGEDKAMGIDGDFAYRNNVHQASTRIRLGFLRKVYSLLFIQLLLTTIIGFIMISFDQCKMFVHNNDWLVLLAFMLSLITLVALHIKRKESPTNFILLSIFTVVQAYAVGVTVTFFDKMVVLQALIITVVIVGGLTAFTFQTNRDFSSLGAVLFAGLCLLIIGGLLQIFIRNTAFEIFISAGGALVFSLFIIYDTQNLMKRVSPEEYILATIELYLDIINLFLYILRILDAMRK</sequence>
<feature type="transmembrane region" description="Helical" evidence="5">
    <location>
        <begin position="45"/>
        <end position="66"/>
    </location>
</feature>
<keyword evidence="4 5" id="KW-0472">Membrane</keyword>